<evidence type="ECO:0000313" key="1">
    <source>
        <dbReference type="EMBL" id="DAD86505.1"/>
    </source>
</evidence>
<protein>
    <submittedName>
        <fullName evidence="1">Tail completion protein</fullName>
    </submittedName>
</protein>
<accession>A0A8S5MVY8</accession>
<proteinExistence type="predicted"/>
<dbReference type="EMBL" id="BK015001">
    <property type="protein sequence ID" value="DAD86505.1"/>
    <property type="molecule type" value="Genomic_DNA"/>
</dbReference>
<name>A0A8S5MVY8_9CAUD</name>
<sequence length="137" mass="14435">MSHPLPDLQKLVIDYLNRPGVVQGLEGELAGATVGGVRPSTEEDPHPYVLVLATGGPGQHDRVLYTAQITIDSYAATSWWAGELARRVGDAVHALPSADGPVAVVQSPAPAELPDPDTDLRRYTATYQVTAKLGVAA</sequence>
<reference evidence="1" key="1">
    <citation type="journal article" date="2021" name="Proc. Natl. Acad. Sci. U.S.A.">
        <title>A Catalog of Tens of Thousands of Viruses from Human Metagenomes Reveals Hidden Associations with Chronic Diseases.</title>
        <authorList>
            <person name="Tisza M.J."/>
            <person name="Buck C.B."/>
        </authorList>
    </citation>
    <scope>NUCLEOTIDE SEQUENCE</scope>
    <source>
        <strain evidence="1">Ctu1h4</strain>
    </source>
</reference>
<organism evidence="1">
    <name type="scientific">Siphoviridae sp. ctu1h4</name>
    <dbReference type="NCBI Taxonomy" id="2826499"/>
    <lineage>
        <taxon>Viruses</taxon>
        <taxon>Duplodnaviria</taxon>
        <taxon>Heunggongvirae</taxon>
        <taxon>Uroviricota</taxon>
        <taxon>Caudoviricetes</taxon>
    </lineage>
</organism>